<comment type="caution">
    <text evidence="3">The sequence shown here is derived from an EMBL/GenBank/DDBJ whole genome shotgun (WGS) entry which is preliminary data.</text>
</comment>
<evidence type="ECO:0000313" key="3">
    <source>
        <dbReference type="EMBL" id="RAW18622.1"/>
    </source>
</evidence>
<evidence type="ECO:0000313" key="4">
    <source>
        <dbReference type="Proteomes" id="UP000250462"/>
    </source>
</evidence>
<feature type="compositionally biased region" description="Acidic residues" evidence="1">
    <location>
        <begin position="88"/>
        <end position="98"/>
    </location>
</feature>
<dbReference type="AlphaFoldDB" id="A0A329R517"/>
<gene>
    <name evidence="3" type="ORF">DPM12_00610</name>
</gene>
<keyword evidence="4" id="KW-1185">Reference proteome</keyword>
<dbReference type="EMBL" id="QMIG01000001">
    <property type="protein sequence ID" value="RAW18622.1"/>
    <property type="molecule type" value="Genomic_DNA"/>
</dbReference>
<name>A0A329R517_9ACTN</name>
<accession>A0A329R517</accession>
<proteinExistence type="predicted"/>
<feature type="chain" id="PRO_5039516797" evidence="2">
    <location>
        <begin position="25"/>
        <end position="129"/>
    </location>
</feature>
<organism evidence="3 4">
    <name type="scientific">Phytoactinopolyspora halophila</name>
    <dbReference type="NCBI Taxonomy" id="1981511"/>
    <lineage>
        <taxon>Bacteria</taxon>
        <taxon>Bacillati</taxon>
        <taxon>Actinomycetota</taxon>
        <taxon>Actinomycetes</taxon>
        <taxon>Jiangellales</taxon>
        <taxon>Jiangellaceae</taxon>
        <taxon>Phytoactinopolyspora</taxon>
    </lineage>
</organism>
<evidence type="ECO:0000256" key="2">
    <source>
        <dbReference type="SAM" id="SignalP"/>
    </source>
</evidence>
<feature type="signal peptide" evidence="2">
    <location>
        <begin position="1"/>
        <end position="24"/>
    </location>
</feature>
<dbReference type="RefSeq" id="WP_112256218.1">
    <property type="nucleotide sequence ID" value="NZ_QMIG01000001.1"/>
</dbReference>
<dbReference type="PROSITE" id="PS51257">
    <property type="entry name" value="PROKAR_LIPOPROTEIN"/>
    <property type="match status" value="1"/>
</dbReference>
<evidence type="ECO:0000256" key="1">
    <source>
        <dbReference type="SAM" id="MobiDB-lite"/>
    </source>
</evidence>
<sequence length="129" mass="13852">MSRTKKITVLLGSTALALSLTACGGGDEYCDLIEEYEANASSMEDMADQDAAVDMAEETRAIADAAPDDIAEDWNTVADAMDKLANFDPEDADMEDPDSMGPLENLDELEQAGTNVEEHVQDNCDVSLN</sequence>
<protein>
    <submittedName>
        <fullName evidence="3">Uncharacterized protein</fullName>
    </submittedName>
</protein>
<dbReference type="Proteomes" id="UP000250462">
    <property type="component" value="Unassembled WGS sequence"/>
</dbReference>
<feature type="region of interest" description="Disordered" evidence="1">
    <location>
        <begin position="88"/>
        <end position="129"/>
    </location>
</feature>
<keyword evidence="2" id="KW-0732">Signal</keyword>
<reference evidence="3 4" key="1">
    <citation type="submission" date="2018-06" db="EMBL/GenBank/DDBJ databases">
        <title>Phytoactinopolyspora halophila sp. nov., a novel halophilic actinomycete isolated from a saline soil in China.</title>
        <authorList>
            <person name="Tang S.-K."/>
        </authorList>
    </citation>
    <scope>NUCLEOTIDE SEQUENCE [LARGE SCALE GENOMIC DNA]</scope>
    <source>
        <strain evidence="3 4">YIM 96934</strain>
    </source>
</reference>